<dbReference type="OrthoDB" id="515313at2759"/>
<keyword evidence="4" id="KW-1185">Reference proteome</keyword>
<gene>
    <name evidence="3" type="ORF">J437_LFUL015718</name>
</gene>
<dbReference type="InterPro" id="IPR029488">
    <property type="entry name" value="Hmw/CFAP97"/>
</dbReference>
<feature type="region of interest" description="Disordered" evidence="2">
    <location>
        <begin position="124"/>
        <end position="154"/>
    </location>
</feature>
<dbReference type="EMBL" id="KZ308916">
    <property type="protein sequence ID" value="KAG8235491.1"/>
    <property type="molecule type" value="Genomic_DNA"/>
</dbReference>
<dbReference type="PANTHER" id="PTHR23035">
    <property type="entry name" value="CILIA- AND FLAGELLA-ASSOCIATED PROTEIN 97-RELATED"/>
    <property type="match status" value="1"/>
</dbReference>
<organism evidence="3 4">
    <name type="scientific">Ladona fulva</name>
    <name type="common">Scarce chaser dragonfly</name>
    <name type="synonym">Libellula fulva</name>
    <dbReference type="NCBI Taxonomy" id="123851"/>
    <lineage>
        <taxon>Eukaryota</taxon>
        <taxon>Metazoa</taxon>
        <taxon>Ecdysozoa</taxon>
        <taxon>Arthropoda</taxon>
        <taxon>Hexapoda</taxon>
        <taxon>Insecta</taxon>
        <taxon>Pterygota</taxon>
        <taxon>Palaeoptera</taxon>
        <taxon>Odonata</taxon>
        <taxon>Epiprocta</taxon>
        <taxon>Anisoptera</taxon>
        <taxon>Libelluloidea</taxon>
        <taxon>Libellulidae</taxon>
        <taxon>Ladona</taxon>
    </lineage>
</organism>
<dbReference type="Proteomes" id="UP000792457">
    <property type="component" value="Unassembled WGS sequence"/>
</dbReference>
<evidence type="ECO:0000313" key="3">
    <source>
        <dbReference type="EMBL" id="KAG8235491.1"/>
    </source>
</evidence>
<evidence type="ECO:0000256" key="1">
    <source>
        <dbReference type="ARBA" id="ARBA00008315"/>
    </source>
</evidence>
<dbReference type="AlphaFoldDB" id="A0A8K0P6D2"/>
<reference evidence="3" key="1">
    <citation type="submission" date="2013-04" db="EMBL/GenBank/DDBJ databases">
        <authorList>
            <person name="Qu J."/>
            <person name="Murali S.C."/>
            <person name="Bandaranaike D."/>
            <person name="Bellair M."/>
            <person name="Blankenburg K."/>
            <person name="Chao H."/>
            <person name="Dinh H."/>
            <person name="Doddapaneni H."/>
            <person name="Downs B."/>
            <person name="Dugan-Rocha S."/>
            <person name="Elkadiri S."/>
            <person name="Gnanaolivu R.D."/>
            <person name="Hernandez B."/>
            <person name="Javaid M."/>
            <person name="Jayaseelan J.C."/>
            <person name="Lee S."/>
            <person name="Li M."/>
            <person name="Ming W."/>
            <person name="Munidasa M."/>
            <person name="Muniz J."/>
            <person name="Nguyen L."/>
            <person name="Ongeri F."/>
            <person name="Osuji N."/>
            <person name="Pu L.-L."/>
            <person name="Puazo M."/>
            <person name="Qu C."/>
            <person name="Quiroz J."/>
            <person name="Raj R."/>
            <person name="Weissenberger G."/>
            <person name="Xin Y."/>
            <person name="Zou X."/>
            <person name="Han Y."/>
            <person name="Richards S."/>
            <person name="Worley K."/>
            <person name="Muzny D."/>
            <person name="Gibbs R."/>
        </authorList>
    </citation>
    <scope>NUCLEOTIDE SEQUENCE</scope>
    <source>
        <strain evidence="3">Sampled in the wild</strain>
    </source>
</reference>
<evidence type="ECO:0000313" key="4">
    <source>
        <dbReference type="Proteomes" id="UP000792457"/>
    </source>
</evidence>
<comment type="caution">
    <text evidence="3">The sequence shown here is derived from an EMBL/GenBank/DDBJ whole genome shotgun (WGS) entry which is preliminary data.</text>
</comment>
<evidence type="ECO:0000256" key="2">
    <source>
        <dbReference type="SAM" id="MobiDB-lite"/>
    </source>
</evidence>
<accession>A0A8K0P6D2</accession>
<comment type="similarity">
    <text evidence="1">Belongs to the CFAP97 family.</text>
</comment>
<sequence length="269" mass="30495">MARKGHTRGNNRASNELISKIADLNFDRSDHQVGSGLYQDTETTRYIADILSINSRFHDRATKNRQRNGQIAFKETTVEALEKNSLNGRCKSPALRSCIAFEKGDENPEVPHARKSFKSVKNLKKGGEKSCPTCSGSESDLSRERLPTKGKHKKNTTDMKLLMEAVNNLENSDCVSDSSASKKNMTFTNEQLLQIDRQNRILLNKIVESQKKSRKKPEKPPTLFRASSAINRMKKQMEINHNNQILLRKIQQAKPTSPIKRAFAGKQHY</sequence>
<reference evidence="3" key="2">
    <citation type="submission" date="2017-10" db="EMBL/GenBank/DDBJ databases">
        <title>Ladona fulva Genome sequencing and assembly.</title>
        <authorList>
            <person name="Murali S."/>
            <person name="Richards S."/>
            <person name="Bandaranaike D."/>
            <person name="Bellair M."/>
            <person name="Blankenburg K."/>
            <person name="Chao H."/>
            <person name="Dinh H."/>
            <person name="Doddapaneni H."/>
            <person name="Dugan-Rocha S."/>
            <person name="Elkadiri S."/>
            <person name="Gnanaolivu R."/>
            <person name="Hernandez B."/>
            <person name="Skinner E."/>
            <person name="Javaid M."/>
            <person name="Lee S."/>
            <person name="Li M."/>
            <person name="Ming W."/>
            <person name="Munidasa M."/>
            <person name="Muniz J."/>
            <person name="Nguyen L."/>
            <person name="Hughes D."/>
            <person name="Osuji N."/>
            <person name="Pu L.-L."/>
            <person name="Puazo M."/>
            <person name="Qu C."/>
            <person name="Quiroz J."/>
            <person name="Raj R."/>
            <person name="Weissenberger G."/>
            <person name="Xin Y."/>
            <person name="Zou X."/>
            <person name="Han Y."/>
            <person name="Worley K."/>
            <person name="Muzny D."/>
            <person name="Gibbs R."/>
        </authorList>
    </citation>
    <scope>NUCLEOTIDE SEQUENCE</scope>
    <source>
        <strain evidence="3">Sampled in the wild</strain>
    </source>
</reference>
<protein>
    <submittedName>
        <fullName evidence="3">Uncharacterized protein</fullName>
    </submittedName>
</protein>
<dbReference type="InterPro" id="IPR038791">
    <property type="entry name" value="Cfap97/Hemingway"/>
</dbReference>
<dbReference type="Pfam" id="PF13879">
    <property type="entry name" value="Hmw_CFAP97"/>
    <property type="match status" value="1"/>
</dbReference>
<proteinExistence type="inferred from homology"/>
<name>A0A8K0P6D2_LADFU</name>